<feature type="compositionally biased region" description="Basic and acidic residues" evidence="1">
    <location>
        <begin position="55"/>
        <end position="68"/>
    </location>
</feature>
<feature type="region of interest" description="Disordered" evidence="1">
    <location>
        <begin position="51"/>
        <end position="75"/>
    </location>
</feature>
<reference evidence="2" key="1">
    <citation type="journal article" date="2020" name="New Phytol.">
        <title>Comparative genomics reveals dynamic genome evolution in host specialist ectomycorrhizal fungi.</title>
        <authorList>
            <person name="Lofgren L.A."/>
            <person name="Nguyen N.H."/>
            <person name="Vilgalys R."/>
            <person name="Ruytinx J."/>
            <person name="Liao H.L."/>
            <person name="Branco S."/>
            <person name="Kuo A."/>
            <person name="LaButti K."/>
            <person name="Lipzen A."/>
            <person name="Andreopoulos W."/>
            <person name="Pangilinan J."/>
            <person name="Riley R."/>
            <person name="Hundley H."/>
            <person name="Na H."/>
            <person name="Barry K."/>
            <person name="Grigoriev I.V."/>
            <person name="Stajich J.E."/>
            <person name="Kennedy P.G."/>
        </authorList>
    </citation>
    <scope>NUCLEOTIDE SEQUENCE</scope>
    <source>
        <strain evidence="2">FC203</strain>
    </source>
</reference>
<evidence type="ECO:0000313" key="2">
    <source>
        <dbReference type="EMBL" id="KAG1903764.1"/>
    </source>
</evidence>
<gene>
    <name evidence="2" type="ORF">F5891DRAFT_1184714</name>
</gene>
<sequence>MALPRVRAPTYRSRRSPTPPAMSLPHWNCIEDVLLVASVLDMDDTSSCMEGDLDSFSHHDSGGEDKSQPDSMLMPLYPPSEINGLEPIPSVIPGADDHMLVTNKPATDQFSGHRDVEANVPPEILVHQDAIPLPNTARHIPGSTGTSLPWVNTMADFLSQFNQLKADHQSLQETIKHHDDSFGKLTSKVQKFTADLLIHDFGSSGLHNGADNQMCSPSDTGENAPHAQDRPVSAPSAQDRTTDFELSNTQGSSIVESSGHLHPPILKITQPTFSSANISPAQRRSKRVENAKDAIYVSRKASVIPKILGADLKLTLPMGSSGRPL</sequence>
<dbReference type="GeneID" id="64660775"/>
<proteinExistence type="predicted"/>
<evidence type="ECO:0000256" key="1">
    <source>
        <dbReference type="SAM" id="MobiDB-lite"/>
    </source>
</evidence>
<evidence type="ECO:0000313" key="3">
    <source>
        <dbReference type="Proteomes" id="UP001195769"/>
    </source>
</evidence>
<comment type="caution">
    <text evidence="2">The sequence shown here is derived from an EMBL/GenBank/DDBJ whole genome shotgun (WGS) entry which is preliminary data.</text>
</comment>
<dbReference type="AlphaFoldDB" id="A0AAD4HQG7"/>
<name>A0AAD4HQG7_9AGAM</name>
<accession>A0AAD4HQG7</accession>
<feature type="region of interest" description="Disordered" evidence="1">
    <location>
        <begin position="209"/>
        <end position="242"/>
    </location>
</feature>
<feature type="compositionally biased region" description="Polar residues" evidence="1">
    <location>
        <begin position="210"/>
        <end position="221"/>
    </location>
</feature>
<protein>
    <submittedName>
        <fullName evidence="2">Uncharacterized protein</fullName>
    </submittedName>
</protein>
<keyword evidence="3" id="KW-1185">Reference proteome</keyword>
<dbReference type="Proteomes" id="UP001195769">
    <property type="component" value="Unassembled WGS sequence"/>
</dbReference>
<organism evidence="2 3">
    <name type="scientific">Suillus fuscotomentosus</name>
    <dbReference type="NCBI Taxonomy" id="1912939"/>
    <lineage>
        <taxon>Eukaryota</taxon>
        <taxon>Fungi</taxon>
        <taxon>Dikarya</taxon>
        <taxon>Basidiomycota</taxon>
        <taxon>Agaricomycotina</taxon>
        <taxon>Agaricomycetes</taxon>
        <taxon>Agaricomycetidae</taxon>
        <taxon>Boletales</taxon>
        <taxon>Suillineae</taxon>
        <taxon>Suillaceae</taxon>
        <taxon>Suillus</taxon>
    </lineage>
</organism>
<feature type="region of interest" description="Disordered" evidence="1">
    <location>
        <begin position="1"/>
        <end position="23"/>
    </location>
</feature>
<dbReference type="EMBL" id="JABBWK010000011">
    <property type="protein sequence ID" value="KAG1903764.1"/>
    <property type="molecule type" value="Genomic_DNA"/>
</dbReference>
<dbReference type="RefSeq" id="XP_041229339.1">
    <property type="nucleotide sequence ID" value="XM_041366477.1"/>
</dbReference>